<dbReference type="InterPro" id="IPR000089">
    <property type="entry name" value="Biotin_lipoyl"/>
</dbReference>
<keyword evidence="4" id="KW-1185">Reference proteome</keyword>
<dbReference type="GO" id="GO:0004075">
    <property type="term" value="F:biotin carboxylase activity"/>
    <property type="evidence" value="ECO:0007669"/>
    <property type="project" value="UniProtKB-EC"/>
</dbReference>
<dbReference type="Proteomes" id="UP000028059">
    <property type="component" value="Unassembled WGS sequence"/>
</dbReference>
<protein>
    <submittedName>
        <fullName evidence="3">Acetyl--propionyl-coenzyme A carboxylase alpha chain protein</fullName>
        <ecNumber evidence="3">6.3.4.14</ecNumber>
    </submittedName>
</protein>
<keyword evidence="3" id="KW-0436">Ligase</keyword>
<sequence>MNYKISDVEKSFEGKIVENLGNNDYVIKINDKEHQLKILSMDAKGIEFILDQQYHKAKYLETLTNEMNLVIDHVPVTLNMNTHFDDVVYKNSGGGGSGGAQLALKSQIPGKVVSIAVAEGDSVKKGDVVCTLESMKMQVAVKAHKDGAVKNLKIKEGSTVAKGDVITDLE</sequence>
<dbReference type="Gene3D" id="2.40.50.100">
    <property type="match status" value="1"/>
</dbReference>
<dbReference type="EC" id="6.3.4.14" evidence="3"/>
<evidence type="ECO:0000259" key="2">
    <source>
        <dbReference type="PROSITE" id="PS50968"/>
    </source>
</evidence>
<evidence type="ECO:0000313" key="3">
    <source>
        <dbReference type="EMBL" id="KEQ57143.1"/>
    </source>
</evidence>
<dbReference type="InterPro" id="IPR050709">
    <property type="entry name" value="Biotin_Carboxyl_Carrier/Decarb"/>
</dbReference>
<reference evidence="3 4" key="1">
    <citation type="submission" date="2014-06" db="EMBL/GenBank/DDBJ databases">
        <authorList>
            <person name="Ngugi D.K."/>
            <person name="Blom J."/>
            <person name="Alam I."/>
            <person name="Rashid M."/>
            <person name="Ba Alawi W."/>
            <person name="Zhang G."/>
            <person name="Hikmawan T."/>
            <person name="Guan Y."/>
            <person name="Antunes A."/>
            <person name="Siam R."/>
            <person name="ElDorry H."/>
            <person name="Bajic V."/>
            <person name="Stingl U."/>
        </authorList>
    </citation>
    <scope>NUCLEOTIDE SEQUENCE [LARGE SCALE GENOMIC DNA]</scope>
    <source>
        <strain evidence="3">SCGC AAA799-N04</strain>
    </source>
</reference>
<dbReference type="PATRIC" id="fig|1502293.3.peg.271"/>
<evidence type="ECO:0000256" key="1">
    <source>
        <dbReference type="ARBA" id="ARBA00023267"/>
    </source>
</evidence>
<feature type="domain" description="Lipoyl-binding" evidence="2">
    <location>
        <begin position="94"/>
        <end position="170"/>
    </location>
</feature>
<organism evidence="3 4">
    <name type="scientific">Marine Group I thaumarchaeote SCGC AAA799-N04</name>
    <dbReference type="NCBI Taxonomy" id="1502293"/>
    <lineage>
        <taxon>Archaea</taxon>
        <taxon>Nitrososphaerota</taxon>
        <taxon>Marine Group I</taxon>
    </lineage>
</organism>
<accession>A0A081RPM0</accession>
<name>A0A081RPM0_9ARCH</name>
<dbReference type="Pfam" id="PF00364">
    <property type="entry name" value="Biotin_lipoyl"/>
    <property type="match status" value="1"/>
</dbReference>
<dbReference type="InterPro" id="IPR011053">
    <property type="entry name" value="Single_hybrid_motif"/>
</dbReference>
<dbReference type="EMBL" id="JOKN01000003">
    <property type="protein sequence ID" value="KEQ57143.1"/>
    <property type="molecule type" value="Genomic_DNA"/>
</dbReference>
<dbReference type="PROSITE" id="PS50968">
    <property type="entry name" value="BIOTINYL_LIPOYL"/>
    <property type="match status" value="1"/>
</dbReference>
<keyword evidence="1" id="KW-0092">Biotin</keyword>
<dbReference type="SUPFAM" id="SSF51230">
    <property type="entry name" value="Single hybrid motif"/>
    <property type="match status" value="1"/>
</dbReference>
<dbReference type="PANTHER" id="PTHR45266">
    <property type="entry name" value="OXALOACETATE DECARBOXYLASE ALPHA CHAIN"/>
    <property type="match status" value="1"/>
</dbReference>
<dbReference type="AlphaFoldDB" id="A0A081RPM0"/>
<proteinExistence type="predicted"/>
<dbReference type="CDD" id="cd06850">
    <property type="entry name" value="biotinyl_domain"/>
    <property type="match status" value="1"/>
</dbReference>
<evidence type="ECO:0000313" key="4">
    <source>
        <dbReference type="Proteomes" id="UP000028059"/>
    </source>
</evidence>
<comment type="caution">
    <text evidence="3">The sequence shown here is derived from an EMBL/GenBank/DDBJ whole genome shotgun (WGS) entry which is preliminary data.</text>
</comment>
<dbReference type="PANTHER" id="PTHR45266:SF3">
    <property type="entry name" value="OXALOACETATE DECARBOXYLASE ALPHA CHAIN"/>
    <property type="match status" value="1"/>
</dbReference>
<gene>
    <name evidence="3" type="primary">bccA</name>
    <name evidence="3" type="ORF">AAA799N04_00281</name>
</gene>